<proteinExistence type="predicted"/>
<dbReference type="HOGENOM" id="CLU_3378023_0_0_1"/>
<reference evidence="3" key="1">
    <citation type="journal article" date="2007" name="Nature">
        <title>The grapevine genome sequence suggests ancestral hexaploidization in major angiosperm phyla.</title>
        <authorList>
            <consortium name="The French-Italian Public Consortium for Grapevine Genome Characterization."/>
            <person name="Jaillon O."/>
            <person name="Aury J.-M."/>
            <person name="Noel B."/>
            <person name="Policriti A."/>
            <person name="Clepet C."/>
            <person name="Casagrande A."/>
            <person name="Choisne N."/>
            <person name="Aubourg S."/>
            <person name="Vitulo N."/>
            <person name="Jubin C."/>
            <person name="Vezzi A."/>
            <person name="Legeai F."/>
            <person name="Hugueney P."/>
            <person name="Dasilva C."/>
            <person name="Horner D."/>
            <person name="Mica E."/>
            <person name="Jublot D."/>
            <person name="Poulain J."/>
            <person name="Bruyere C."/>
            <person name="Billault A."/>
            <person name="Segurens B."/>
            <person name="Gouyvenoux M."/>
            <person name="Ugarte E."/>
            <person name="Cattonaro F."/>
            <person name="Anthouard V."/>
            <person name="Vico V."/>
            <person name="Del Fabbro C."/>
            <person name="Alaux M."/>
            <person name="Di Gaspero G."/>
            <person name="Dumas V."/>
            <person name="Felice N."/>
            <person name="Paillard S."/>
            <person name="Juman I."/>
            <person name="Moroldo M."/>
            <person name="Scalabrin S."/>
            <person name="Canaguier A."/>
            <person name="Le Clainche I."/>
            <person name="Malacrida G."/>
            <person name="Durand E."/>
            <person name="Pesole G."/>
            <person name="Laucou V."/>
            <person name="Chatelet P."/>
            <person name="Merdinoglu D."/>
            <person name="Delledonne M."/>
            <person name="Pezzotti M."/>
            <person name="Lecharny A."/>
            <person name="Scarpelli C."/>
            <person name="Artiguenave F."/>
            <person name="Pe M.E."/>
            <person name="Valle G."/>
            <person name="Morgante M."/>
            <person name="Caboche M."/>
            <person name="Adam-Blondon A.-F."/>
            <person name="Weissenbach J."/>
            <person name="Quetier F."/>
            <person name="Wincker P."/>
        </authorList>
    </citation>
    <scope>NUCLEOTIDE SEQUENCE [LARGE SCALE GENOMIC DNA]</scope>
    <source>
        <strain evidence="3">cv. Pinot noir / PN40024</strain>
    </source>
</reference>
<feature type="region of interest" description="Disordered" evidence="1">
    <location>
        <begin position="15"/>
        <end position="34"/>
    </location>
</feature>
<dbReference type="EMBL" id="FN596757">
    <property type="protein sequence ID" value="CCB62610.1"/>
    <property type="molecule type" value="Genomic_DNA"/>
</dbReference>
<accession>F6I6P2</accession>
<keyword evidence="3" id="KW-1185">Reference proteome</keyword>
<dbReference type="Proteomes" id="UP000009183">
    <property type="component" value="Chromosome 11"/>
</dbReference>
<organism evidence="2 3">
    <name type="scientific">Vitis vinifera</name>
    <name type="common">Grape</name>
    <dbReference type="NCBI Taxonomy" id="29760"/>
    <lineage>
        <taxon>Eukaryota</taxon>
        <taxon>Viridiplantae</taxon>
        <taxon>Streptophyta</taxon>
        <taxon>Embryophyta</taxon>
        <taxon>Tracheophyta</taxon>
        <taxon>Spermatophyta</taxon>
        <taxon>Magnoliopsida</taxon>
        <taxon>eudicotyledons</taxon>
        <taxon>Gunneridae</taxon>
        <taxon>Pentapetalae</taxon>
        <taxon>rosids</taxon>
        <taxon>Vitales</taxon>
        <taxon>Vitaceae</taxon>
        <taxon>Viteae</taxon>
        <taxon>Vitis</taxon>
    </lineage>
</organism>
<name>F6I6P2_VITVI</name>
<sequence>MELCKTGYALDIQWDDMPKPGQAPRPAGGAPVRT</sequence>
<dbReference type="PaxDb" id="29760-VIT_11s0078g00220.t01"/>
<evidence type="ECO:0000256" key="1">
    <source>
        <dbReference type="SAM" id="MobiDB-lite"/>
    </source>
</evidence>
<gene>
    <name evidence="2" type="ordered locus">VIT_11s0078g00220</name>
</gene>
<evidence type="ECO:0000313" key="3">
    <source>
        <dbReference type="Proteomes" id="UP000009183"/>
    </source>
</evidence>
<dbReference type="AlphaFoldDB" id="F6I6P2"/>
<protein>
    <submittedName>
        <fullName evidence="2">Uncharacterized protein</fullName>
    </submittedName>
</protein>
<evidence type="ECO:0000313" key="2">
    <source>
        <dbReference type="EMBL" id="CCB62610.1"/>
    </source>
</evidence>
<dbReference type="InParanoid" id="F6I6P2"/>
<feature type="compositionally biased region" description="Low complexity" evidence="1">
    <location>
        <begin position="19"/>
        <end position="34"/>
    </location>
</feature>